<feature type="compositionally biased region" description="Polar residues" evidence="1">
    <location>
        <begin position="2946"/>
        <end position="2955"/>
    </location>
</feature>
<feature type="compositionally biased region" description="Basic and acidic residues" evidence="1">
    <location>
        <begin position="2792"/>
        <end position="2805"/>
    </location>
</feature>
<dbReference type="EMBL" id="SJOL01010120">
    <property type="protein sequence ID" value="TGZ52042.1"/>
    <property type="molecule type" value="Genomic_DNA"/>
</dbReference>
<feature type="compositionally biased region" description="Basic and acidic residues" evidence="1">
    <location>
        <begin position="2336"/>
        <end position="2347"/>
    </location>
</feature>
<feature type="compositionally biased region" description="Polar residues" evidence="1">
    <location>
        <begin position="3391"/>
        <end position="3412"/>
    </location>
</feature>
<feature type="region of interest" description="Disordered" evidence="1">
    <location>
        <begin position="4165"/>
        <end position="4195"/>
    </location>
</feature>
<keyword evidence="4" id="KW-1185">Reference proteome</keyword>
<feature type="region of interest" description="Disordered" evidence="1">
    <location>
        <begin position="2842"/>
        <end position="2866"/>
    </location>
</feature>
<keyword evidence="2" id="KW-0472">Membrane</keyword>
<feature type="compositionally biased region" description="Polar residues" evidence="1">
    <location>
        <begin position="2777"/>
        <end position="2791"/>
    </location>
</feature>
<feature type="compositionally biased region" description="Polar residues" evidence="1">
    <location>
        <begin position="4213"/>
        <end position="4226"/>
    </location>
</feature>
<feature type="region of interest" description="Disordered" evidence="1">
    <location>
        <begin position="2902"/>
        <end position="2927"/>
    </location>
</feature>
<feature type="compositionally biased region" description="Basic and acidic residues" evidence="1">
    <location>
        <begin position="2505"/>
        <end position="2517"/>
    </location>
</feature>
<reference evidence="3 4" key="1">
    <citation type="journal article" date="2019" name="BMC Genomics">
        <title>New insights from Opisthorchis felineus genome: update on genomics of the epidemiologically important liver flukes.</title>
        <authorList>
            <person name="Ershov N.I."/>
            <person name="Mordvinov V.A."/>
            <person name="Prokhortchouk E.B."/>
            <person name="Pakharukova M.Y."/>
            <person name="Gunbin K.V."/>
            <person name="Ustyantsev K."/>
            <person name="Genaev M.A."/>
            <person name="Blinov A.G."/>
            <person name="Mazur A."/>
            <person name="Boulygina E."/>
            <person name="Tsygankova S."/>
            <person name="Khrameeva E."/>
            <person name="Chekanov N."/>
            <person name="Fan G."/>
            <person name="Xiao A."/>
            <person name="Zhang H."/>
            <person name="Xu X."/>
            <person name="Yang H."/>
            <person name="Solovyev V."/>
            <person name="Lee S.M."/>
            <person name="Liu X."/>
            <person name="Afonnikov D.A."/>
            <person name="Skryabin K.G."/>
        </authorList>
    </citation>
    <scope>NUCLEOTIDE SEQUENCE [LARGE SCALE GENOMIC DNA]</scope>
    <source>
        <strain evidence="3">AK-0245</strain>
        <tissue evidence="3">Whole organism</tissue>
    </source>
</reference>
<feature type="compositionally biased region" description="Polar residues" evidence="1">
    <location>
        <begin position="582"/>
        <end position="591"/>
    </location>
</feature>
<feature type="compositionally biased region" description="Acidic residues" evidence="1">
    <location>
        <begin position="569"/>
        <end position="579"/>
    </location>
</feature>
<feature type="compositionally biased region" description="Basic and acidic residues" evidence="1">
    <location>
        <begin position="2961"/>
        <end position="2975"/>
    </location>
</feature>
<feature type="compositionally biased region" description="Basic and acidic residues" evidence="1">
    <location>
        <begin position="3133"/>
        <end position="3143"/>
    </location>
</feature>
<feature type="compositionally biased region" description="Basic and acidic residues" evidence="1">
    <location>
        <begin position="4170"/>
        <end position="4183"/>
    </location>
</feature>
<feature type="region of interest" description="Disordered" evidence="1">
    <location>
        <begin position="233"/>
        <end position="255"/>
    </location>
</feature>
<feature type="compositionally biased region" description="Low complexity" evidence="1">
    <location>
        <begin position="2915"/>
        <end position="2927"/>
    </location>
</feature>
<protein>
    <submittedName>
        <fullName evidence="3">Uncharacterized protein</fullName>
    </submittedName>
</protein>
<feature type="region of interest" description="Disordered" evidence="1">
    <location>
        <begin position="4211"/>
        <end position="4230"/>
    </location>
</feature>
<gene>
    <name evidence="3" type="ORF">CRM22_010702</name>
</gene>
<evidence type="ECO:0000256" key="2">
    <source>
        <dbReference type="SAM" id="Phobius"/>
    </source>
</evidence>
<feature type="region of interest" description="Disordered" evidence="1">
    <location>
        <begin position="442"/>
        <end position="515"/>
    </location>
</feature>
<feature type="region of interest" description="Disordered" evidence="1">
    <location>
        <begin position="3517"/>
        <end position="3557"/>
    </location>
</feature>
<feature type="region of interest" description="Disordered" evidence="1">
    <location>
        <begin position="2713"/>
        <end position="2744"/>
    </location>
</feature>
<dbReference type="OrthoDB" id="6264119at2759"/>
<feature type="compositionally biased region" description="Low complexity" evidence="1">
    <location>
        <begin position="499"/>
        <end position="513"/>
    </location>
</feature>
<feature type="region of interest" description="Disordered" evidence="1">
    <location>
        <begin position="3048"/>
        <end position="3150"/>
    </location>
</feature>
<sequence length="4472" mass="503135">MHPADTFSPVISSLEAIVQRLPGSSWWIDKSYDAVSYWLRVPATNTQLKTVGIILSELQVLRYGERLVIEEMLLTPPSSQQKIFIETVHPKAIGHWKILWTDRSNPVQLSLATNSRTHTLVGPHEAPIQLGPGVHLNGWVSGHLYSAPATNTPGSVVYSWCFMVSVPIDRLSHATVMLLPPSFGIPSDRFRRGPKVQRGPPTHTNNELSDLSGLRLANCDLQGRQLHTRVALSASTNQPRESRRRAGFRQTLKREASRRGLKDPLQLLPVLFLLDPNCRLIMLVDEHSTSHTRRRQFRSVSYEDLDRSPRVSRFTTRETRSIQHSNVYTHIHTQTGRPAYINGASISPTRREDPFPPRTQSSEDNGYTRASDEDYEAEEFRPIVHTPRSAFRDPSFSPPDFEGGGYSPVLRHTSDTYMLKQLKVLSSSDTIPPPWMLKVNESNPLKCPSSEKSWSTLDTQLSPQSDGPAMDIRSHVDDPRFIGTDTGTESERSHSGMMLDQSQSDSSLSQTTTAPRRNSIFEEVLAELNAFAEDVLTKEETHESGSPVQHQKSDRCKGILRKLSMLCDDEEEEEEEDDVQEARSSSRGSQSLHITDAVEAIQHPLPVSCRVPSPVRLLVCYFEILSELDEFIGDRERSLWPRYKQWANLVDLSAALLRMINVPGRKDQGRDIPTEEATCVFGLRVLTCLRDTILMSPVTLHRCLRLRNPVAKTDEARRVLRVYMHRIETTLEEHRCWLAQLAEQELSLEQPTPLSIEQTAQIYSQRLVALHTTGDTSKYSPESIPSADLWDCLISWCIRQSRFLKRYLAEPWYPVDNWKRDITESPDQKNLMDWCQSEIDEWHKAEQFLKTGDTSKYSPESIPSADLWDCLISWCIRQSRFLKRYLAEPWYPVDNWKRDITESPDQKNLMDWCQSEIDEWHKAEQFLKVSFSELEQQVHSFSFTNFDGPSRTEVELRIRQLQHRLSIECAFITRLSSLITTSVHSDEAGKHPYDACWFSVWTNRISEAYQNLVQNWDSRVKSQRREVLCQAFKAWIKCAEECLTAISFGVRPYTPNNLLQDSNHFPLLWCLLCDADLLLETVWHLENSPALGDNGNLAKTMIPVEFSSHLGEIRRHVEFVVAACRQNATLIPTLLQRLEQSSRNMETEPVLSLINVVANGEYQKEIKVDGLRTLVHRLSDCQRHWERRLQLTQRMLDLVGGPEYGNSECIQRWSVSLCLRRDWLVKVLAGLQRIRRTSELVEVERFPLRLLSSFEVRFVREETLRREQVFLEALRFGLDELRAESKIITDSLSVFDPQGSNSHSLCTTLEELKHLFSRMVHDPRLGQSISINMPRDKFTTHIQTHLQEADKFYETVSLIVRSDWELTANSDQCQFQYSFLSNRSGEMNRANKSIKNRLRTLAINRLKLLVSEWNDWKAKCTPLRLSPYTAGFSWTPISFSTKHMQGFFEQDSSPYPLMALAEEQESCLKIQLESLQQCSMDDELAPQMHSDLHERDCSCPQPEICSILDEVQTQLDGADALDLLPIEKLLYILFSVQKRPESEDPSVDRWEDVQNRAVEMLQSLWYRLLSSPDQHCRVDEYFQSKRVLLTNPLPDEISEGEGSFQASVNEREKIILDFKVVDTMLSTLQQAMNTVPPGMCESRLQWLDSLRPTWERVRTDVLSELQVCCQNSQHAVADILNDVEDRLHLATQLLPIDSEFGQDRLQQAYRHLELACWLFEKQGNRYNPEQPNQEGTVPSSKIKQLGQRIGLVENSLHCYQALNALFEEIVGADELQPAVLEMTLVKLDVLEAQLDNLLSIINPTAKKRQPDQPPQKEFSELLSSKQIELIRHILLNRLHYHEFLVSAPVRRHQRLNYSLLQVDNSLDLIVHQLRRFLDVRQPENPSATYALLLRLPNDSCIAQLPSQLAFLDQYCEEVKSCVSEKPITYPLHLRELGRVEQYPEDDGTSAYVADLMQQIASSLLDRAQISEYAKGLSDWSEKLHDLVRALSDHVRELVDAQKQLYSALPNLTGLHLGELAEAVAILEVRADADRSDQSGLHSTTQGRLAQHIKNAGRRLMELETGLEHSSECTRVLLLLSQGAKHWKKPSLEDRRASLREDYDHSFVCQQLRFAWSRLAQLGDRLGRIQAGLPARSFLSESIGTSFNGATNVKSIPEVRSPVQFSKTSFEPSSRLNAEEVRRKRLNLRDLLGSHSCVYPECKRAREEWATCRTVVSKEQTSIDTQVRQVFIELVHFYARLRKDLIEHREPGIEDTRSSDSADYAIRVKWHRNASMIECYEDLMERVRQLSACELPQVVKLRAKARSLEQLWVGPRGESSQHGLKRLPRVGSGSANGRDHTDDLDHSLVKSVNGRSSVSSTESSSDIHIHLGDHLENERLLNGARSTWTTATLHLAQAENKVFQKPSKRIDREADRSEQAIEFTQASISVRKLDYPRPPQLDSASIGAEYSVFSVVGDASEASSNLPVSGLNNPVYEGERMLDKNHSAWVTEPPHHSAVPHGSSEMTDKQLAKQERPMEVNQPFAPVRKSDESKTKTSCLSVEHKEFTFSVHRKCATGESVSDSSNPSGEHQAECMLNGDRSAQITEVPHLEKAGIVVLGKTSENTEAAQKSAPLWGFDGLNSGPGFQSVCTELPTLPADTKMAFSPADDHFGVQRFLSGNRPEPQLKRDKNKTVCRTPEQAGRERSEQEQDTGVDQQPPLYGISDVLESQPALSPVDLRENSVPVDVNMPRAPGGEKSPAVDKSTSLLNAARQAQLMKSYVTKHKRDKRRHRKQQKNSESTVASIGATENRQNGHETTERGRVDNHQVVSAPDRPQAKPFVNTEVHIELLTRTPPGTYELSRIASQTSSSASEETDSNPLPDEEFNHYDKSFQIHPAVLAASPSSNLMVPEVRNGLANKTHLTRQSQQPLRSLFPQPSASSTPSCPASELLPAPVNGLCMRSSLQPSAVQGSEQNGVAAESFHEDNSRTSTKETNKGLAISDNLTIIKQSTIPSVVTDGTRITPVQIIPHAKNIQTDNPSPITRETPQCFSLETTEESGKNEADWITVERDIRRKGRKSGKAREKTSKKASGVRPKNTKHNNAETKLPLAAQTVFPPGIDTPEKPRASDAAKVPTDPPKSPLNSQKPNTQADHQQKHQHEQHSHRMPKIPTTVVCPTEHDEISRSERSAVVTDAGRQEQESWIVSGGRSVAGPSVALPEASFVPFVSFGSILIDDFERLCLAPEVDFGPSYFGGAPDLPGSFSSVAQVSGAGFVRRPLSDVAFLASPNGDECSVTWNAGNVDGVISSEHFLQASSDSMMHSALPSLVTSNKDEFTDANNGSIEMDDGVLENVCSAPLPEGDRFRKNVPVLSTKPAPQQNLPRRIRKAKRKLPVRPMVNLTQSGFSVGGSERTATSGTMNSTASGPPTTQSQDASISSGPPSPAALVMIPSTLQNGISDINNFNLSALSPVHDEHVPYLEKLCGTNEINRPDGSCRAQLGPDEFVVTVPKPIKRELELRLQTTAWPVICQTNIESPKVDRQRPNVSNWPKEPQTGISHDVVESEWLSEGSKSRSRENIPGISDINWSFSVTDTEHWASVGKSGDPSEDNAKYRTTDRRFESYPTEAIGFPQSRVPIQKDSSRIISYLHKTAVDDVSSHTSPTVPTSLEQADYHKSPDLTADTVGDTLFRDTEAAILDTSAGGLKKIPKEILETDAFKSHPHPNESDFGLPPQNSFNSCLPMDPVNEDSACPFVENFHSTKGADHNGYAPQLPMDDWEKTSTPFSELTKSKIQQSSISLNSTIQPSSPRQMKPIGSERSSTQYGSCQKLLDREEMWIPSTLHIDQHGSVDENTTNNTSFFACHVASDAESHVVETRNIVPTKVDVSDLNEKPQTSPLYNLLHSSVAVTEVDQRHRTAPETQDNSSDRLFHLPHRPEISVSEPFSSSMRSTPSTASPLTYLPVEELSTGLLEQADTPPGESLHTTCLERSLIDAVVSRESPAFDVEYRRTRYNSVGSTPHTIPCSNIMTNSLPSGRSDLFTSKGRFKRDNPEIESDHPPTTSSIHLPVNSVLSEMPRDTVTGFTGNMTRSSLESALHETIDYLGDSMVRRLSAVNDTANDKPKSLVHPKEYETASASTEWYSTTSFEEADQFDTFWNEMSSRSPLEGVQLNGFDTTREPADLKRLGRAVKRTQQSDKRKTIRDATRTHNQATSETSTRVPVTYQSLEFIRTDFSHSTDQSEAGSNTKPSGASLGLGVGTHEFLTCSTSEKHRRDSSALELTYEHTSDLYLKEKIQRKSRIPVTPTIHWHLKVDASTQTTAFSRLDLIRTIQEQTLGTAHENKCTQFVSDEEAFRLTAGRQEATRQARDASEKSSQTGLDLRCRFRGSGGRTSRILRYIQPESTEREMGFLPGSTNEDTKEISAKCRLSRCPTCCRYLLPFLATLLLLLLLLLWLCLHRLPHCATFFSRSYCIEETVFWRYIYHPLHTLRFPRPPV</sequence>
<feature type="region of interest" description="Disordered" evidence="1">
    <location>
        <begin position="2491"/>
        <end position="2531"/>
    </location>
</feature>
<feature type="region of interest" description="Disordered" evidence="1">
    <location>
        <begin position="3753"/>
        <end position="3800"/>
    </location>
</feature>
<feature type="region of interest" description="Disordered" evidence="1">
    <location>
        <begin position="2760"/>
        <end position="2807"/>
    </location>
</feature>
<feature type="compositionally biased region" description="Basic residues" evidence="1">
    <location>
        <begin position="2761"/>
        <end position="2775"/>
    </location>
</feature>
<feature type="region of interest" description="Disordered" evidence="1">
    <location>
        <begin position="2946"/>
        <end position="2975"/>
    </location>
</feature>
<feature type="region of interest" description="Disordered" evidence="1">
    <location>
        <begin position="189"/>
        <end position="209"/>
    </location>
</feature>
<keyword evidence="2" id="KW-0812">Transmembrane</keyword>
<evidence type="ECO:0000313" key="3">
    <source>
        <dbReference type="EMBL" id="TGZ52042.1"/>
    </source>
</evidence>
<organism evidence="3 4">
    <name type="scientific">Opisthorchis felineus</name>
    <dbReference type="NCBI Taxonomy" id="147828"/>
    <lineage>
        <taxon>Eukaryota</taxon>
        <taxon>Metazoa</taxon>
        <taxon>Spiralia</taxon>
        <taxon>Lophotrochozoa</taxon>
        <taxon>Platyhelminthes</taxon>
        <taxon>Trematoda</taxon>
        <taxon>Digenea</taxon>
        <taxon>Opisthorchiida</taxon>
        <taxon>Opisthorchiata</taxon>
        <taxon>Opisthorchiidae</taxon>
        <taxon>Opisthorchis</taxon>
    </lineage>
</organism>
<proteinExistence type="predicted"/>
<feature type="region of interest" description="Disordered" evidence="1">
    <location>
        <begin position="333"/>
        <end position="395"/>
    </location>
</feature>
<dbReference type="Proteomes" id="UP000308267">
    <property type="component" value="Unassembled WGS sequence"/>
</dbReference>
<feature type="region of interest" description="Disordered" evidence="1">
    <location>
        <begin position="2653"/>
        <end position="2701"/>
    </location>
</feature>
<feature type="transmembrane region" description="Helical" evidence="2">
    <location>
        <begin position="4413"/>
        <end position="4433"/>
    </location>
</feature>
<feature type="compositionally biased region" description="Low complexity" evidence="1">
    <location>
        <begin position="2348"/>
        <end position="2363"/>
    </location>
</feature>
<comment type="caution">
    <text evidence="3">The sequence shown here is derived from an EMBL/GenBank/DDBJ whole genome shotgun (WGS) entry which is preliminary data.</text>
</comment>
<accession>A0A4S2KQA4</accession>
<feature type="compositionally biased region" description="Polar residues" evidence="1">
    <location>
        <begin position="450"/>
        <end position="465"/>
    </location>
</feature>
<feature type="region of interest" description="Disordered" evidence="1">
    <location>
        <begin position="569"/>
        <end position="591"/>
    </location>
</feature>
<evidence type="ECO:0000256" key="1">
    <source>
        <dbReference type="SAM" id="MobiDB-lite"/>
    </source>
</evidence>
<feature type="region of interest" description="Disordered" evidence="1">
    <location>
        <begin position="2315"/>
        <end position="2365"/>
    </location>
</feature>
<feature type="compositionally biased region" description="Polar residues" evidence="1">
    <location>
        <begin position="3758"/>
        <end position="3787"/>
    </location>
</feature>
<keyword evidence="2" id="KW-1133">Transmembrane helix</keyword>
<evidence type="ECO:0000313" key="4">
    <source>
        <dbReference type="Proteomes" id="UP000308267"/>
    </source>
</evidence>
<feature type="region of interest" description="Disordered" evidence="1">
    <location>
        <begin position="3380"/>
        <end position="3421"/>
    </location>
</feature>
<feature type="compositionally biased region" description="Polar residues" evidence="1">
    <location>
        <begin position="4184"/>
        <end position="4195"/>
    </location>
</feature>
<name>A0A4S2KQA4_OPIFE</name>